<evidence type="ECO:0000313" key="2">
    <source>
        <dbReference type="EMBL" id="KAJ8875788.1"/>
    </source>
</evidence>
<comment type="caution">
    <text evidence="2">The sequence shown here is derived from an EMBL/GenBank/DDBJ whole genome shotgun (WGS) entry which is preliminary data.</text>
</comment>
<gene>
    <name evidence="2" type="ORF">PR048_023687</name>
</gene>
<reference evidence="2 3" key="1">
    <citation type="submission" date="2023-02" db="EMBL/GenBank/DDBJ databases">
        <title>LHISI_Scaffold_Assembly.</title>
        <authorList>
            <person name="Stuart O.P."/>
            <person name="Cleave R."/>
            <person name="Magrath M.J.L."/>
            <person name="Mikheyev A.S."/>
        </authorList>
    </citation>
    <scope>NUCLEOTIDE SEQUENCE [LARGE SCALE GENOMIC DNA]</scope>
    <source>
        <strain evidence="2">Daus_M_001</strain>
        <tissue evidence="2">Leg muscle</tissue>
    </source>
</reference>
<dbReference type="EMBL" id="JARBHB010000009">
    <property type="protein sequence ID" value="KAJ8875788.1"/>
    <property type="molecule type" value="Genomic_DNA"/>
</dbReference>
<feature type="region of interest" description="Disordered" evidence="1">
    <location>
        <begin position="233"/>
        <end position="264"/>
    </location>
</feature>
<evidence type="ECO:0000313" key="3">
    <source>
        <dbReference type="Proteomes" id="UP001159363"/>
    </source>
</evidence>
<name>A0ABQ9GUR3_9NEOP</name>
<proteinExistence type="predicted"/>
<keyword evidence="3" id="KW-1185">Reference proteome</keyword>
<evidence type="ECO:0000256" key="1">
    <source>
        <dbReference type="SAM" id="MobiDB-lite"/>
    </source>
</evidence>
<sequence>MTNVVADVDDSMLRRVWIELEYRIGAVRATRDLLLWAYIICPYWLHHKEAQKGDTWDATQSHKMEHIPPLVPLILPNGEGGSWGLRQPEASHRSGGSANNRVYAPNVEPLIGLQPLDQQICHQTSNVLAFTYHFDSPSARVSLGWGWRDTARPVLRVMPLSLSMERAGERFVTPSHKNWTQDRRICDSKSAEQDSGPLKFYPLPLIVEPKNPKIPRRGRFNGDATIGIPFEEAVSTAGTTPEEDDGTAVDTISFGVTEDIADAE</sequence>
<organism evidence="2 3">
    <name type="scientific">Dryococelus australis</name>
    <dbReference type="NCBI Taxonomy" id="614101"/>
    <lineage>
        <taxon>Eukaryota</taxon>
        <taxon>Metazoa</taxon>
        <taxon>Ecdysozoa</taxon>
        <taxon>Arthropoda</taxon>
        <taxon>Hexapoda</taxon>
        <taxon>Insecta</taxon>
        <taxon>Pterygota</taxon>
        <taxon>Neoptera</taxon>
        <taxon>Polyneoptera</taxon>
        <taxon>Phasmatodea</taxon>
        <taxon>Verophasmatodea</taxon>
        <taxon>Anareolatae</taxon>
        <taxon>Phasmatidae</taxon>
        <taxon>Eurycanthinae</taxon>
        <taxon>Dryococelus</taxon>
    </lineage>
</organism>
<dbReference type="Proteomes" id="UP001159363">
    <property type="component" value="Chromosome 8"/>
</dbReference>
<accession>A0ABQ9GUR3</accession>
<protein>
    <submittedName>
        <fullName evidence="2">Uncharacterized protein</fullName>
    </submittedName>
</protein>